<dbReference type="OrthoDB" id="207378at2759"/>
<organism evidence="4">
    <name type="scientific">Camponotus floridanus</name>
    <name type="common">Florida carpenter ant</name>
    <dbReference type="NCBI Taxonomy" id="104421"/>
    <lineage>
        <taxon>Eukaryota</taxon>
        <taxon>Metazoa</taxon>
        <taxon>Ecdysozoa</taxon>
        <taxon>Arthropoda</taxon>
        <taxon>Hexapoda</taxon>
        <taxon>Insecta</taxon>
        <taxon>Pterygota</taxon>
        <taxon>Neoptera</taxon>
        <taxon>Endopterygota</taxon>
        <taxon>Hymenoptera</taxon>
        <taxon>Apocrita</taxon>
        <taxon>Aculeata</taxon>
        <taxon>Formicoidea</taxon>
        <taxon>Formicidae</taxon>
        <taxon>Formicinae</taxon>
        <taxon>Camponotus</taxon>
    </lineage>
</organism>
<dbReference type="EMBL" id="GL437023">
    <property type="protein sequence ID" value="EFN71223.1"/>
    <property type="molecule type" value="Genomic_DNA"/>
</dbReference>
<feature type="transmembrane region" description="Helical" evidence="1">
    <location>
        <begin position="468"/>
        <end position="488"/>
    </location>
</feature>
<evidence type="ECO:0000313" key="3">
    <source>
        <dbReference type="EMBL" id="EFN71223.1"/>
    </source>
</evidence>
<evidence type="ECO:0000256" key="1">
    <source>
        <dbReference type="SAM" id="Phobius"/>
    </source>
</evidence>
<feature type="non-terminal residue" evidence="3">
    <location>
        <position position="519"/>
    </location>
</feature>
<gene>
    <name evidence="3" type="ORF">EAG_13329</name>
</gene>
<feature type="transmembrane region" description="Helical" evidence="1">
    <location>
        <begin position="230"/>
        <end position="248"/>
    </location>
</feature>
<dbReference type="InterPro" id="IPR006621">
    <property type="entry name" value="Nose-resist-to-fluoxetine_N"/>
</dbReference>
<proteinExistence type="predicted"/>
<dbReference type="OMA" id="LANDMQY"/>
<dbReference type="PANTHER" id="PTHR11161">
    <property type="entry name" value="O-ACYLTRANSFERASE"/>
    <property type="match status" value="1"/>
</dbReference>
<dbReference type="InterPro" id="IPR052728">
    <property type="entry name" value="O2_lipid_transport_reg"/>
</dbReference>
<sequence length="519" mass="61212">LDSSGEYKPGFLQGNNYWLGNQEQCLDTINRYPLPIAKQQILNNTIYRNPQEEFPPFKVNYFVINFKHNSTLQYHINFGNEDFVTLGLCLPASCSMNDLNLILEKIFRDRAFFVNDLYSVDFKLVEVKNLKYNQRELFKDAIFFICILALTFSMMIIGTTYDIFVHQKYFIVTDKTTANMKNISEEMEITFLHRESRTGQILMCFSIYTNTKIILNTKLNADEIPVLHGLKFLVMSWLIILHTVFFMLDYVDNKTSILKRTLNFFVHVSINTVVPVDTYFFSSGLLVSYLYLKDKMDKRKVTSTNYKEKLNEFFIHVIKRFIRLTPAYMLMIGILQLNSTWYDKNSHFPTDMHNCAQYWWKNLLYINNLFDSDRMCMIWSWYLANDMQYFIIATILLILSTIYFYMSVFILGTLLIGSIVLTGYISYSYEYIPTTIFNKTHTHFFYSIFILFLSHYNILYLKHFFQETVILCWCFGSACNIFALIGLYKRNVSILYSAIYVALSRTLWAIGIAWIVIAC</sequence>
<feature type="transmembrane region" description="Helical" evidence="1">
    <location>
        <begin position="268"/>
        <end position="292"/>
    </location>
</feature>
<dbReference type="AlphaFoldDB" id="E2A5M6"/>
<dbReference type="InParanoid" id="E2A5M6"/>
<feature type="transmembrane region" description="Helical" evidence="1">
    <location>
        <begin position="444"/>
        <end position="461"/>
    </location>
</feature>
<feature type="non-terminal residue" evidence="3">
    <location>
        <position position="1"/>
    </location>
</feature>
<keyword evidence="1" id="KW-0472">Membrane</keyword>
<feature type="transmembrane region" description="Helical" evidence="1">
    <location>
        <begin position="387"/>
        <end position="406"/>
    </location>
</feature>
<dbReference type="Pfam" id="PF20146">
    <property type="entry name" value="NRF"/>
    <property type="match status" value="1"/>
</dbReference>
<protein>
    <submittedName>
        <fullName evidence="3">Nose resistant to fluoxetine protein 6</fullName>
    </submittedName>
</protein>
<dbReference type="PANTHER" id="PTHR11161:SF72">
    <property type="entry name" value="FI21449P1"/>
    <property type="match status" value="1"/>
</dbReference>
<keyword evidence="4" id="KW-1185">Reference proteome</keyword>
<accession>E2A5M6</accession>
<evidence type="ECO:0000259" key="2">
    <source>
        <dbReference type="Pfam" id="PF20146"/>
    </source>
</evidence>
<evidence type="ECO:0000313" key="4">
    <source>
        <dbReference type="Proteomes" id="UP000000311"/>
    </source>
</evidence>
<keyword evidence="1" id="KW-1133">Transmembrane helix</keyword>
<feature type="transmembrane region" description="Helical" evidence="1">
    <location>
        <begin position="141"/>
        <end position="165"/>
    </location>
</feature>
<dbReference type="Proteomes" id="UP000000311">
    <property type="component" value="Unassembled WGS sequence"/>
</dbReference>
<feature type="transmembrane region" description="Helical" evidence="1">
    <location>
        <begin position="494"/>
        <end position="517"/>
    </location>
</feature>
<keyword evidence="1" id="KW-0812">Transmembrane</keyword>
<feature type="domain" description="Nose resistant-to-fluoxetine protein N-terminal" evidence="2">
    <location>
        <begin position="1"/>
        <end position="102"/>
    </location>
</feature>
<name>E2A5M6_CAMFO</name>
<reference evidence="3 4" key="1">
    <citation type="journal article" date="2010" name="Science">
        <title>Genomic comparison of the ants Camponotus floridanus and Harpegnathos saltator.</title>
        <authorList>
            <person name="Bonasio R."/>
            <person name="Zhang G."/>
            <person name="Ye C."/>
            <person name="Mutti N.S."/>
            <person name="Fang X."/>
            <person name="Qin N."/>
            <person name="Donahue G."/>
            <person name="Yang P."/>
            <person name="Li Q."/>
            <person name="Li C."/>
            <person name="Zhang P."/>
            <person name="Huang Z."/>
            <person name="Berger S.L."/>
            <person name="Reinberg D."/>
            <person name="Wang J."/>
            <person name="Liebig J."/>
        </authorList>
    </citation>
    <scope>NUCLEOTIDE SEQUENCE [LARGE SCALE GENOMIC DNA]</scope>
    <source>
        <strain evidence="4">C129</strain>
    </source>
</reference>
<feature type="transmembrane region" description="Helical" evidence="1">
    <location>
        <begin position="413"/>
        <end position="432"/>
    </location>
</feature>